<dbReference type="Gene3D" id="1.10.8.430">
    <property type="entry name" value="Helical domain of apoptotic protease-activating factors"/>
    <property type="match status" value="1"/>
</dbReference>
<evidence type="ECO:0000256" key="2">
    <source>
        <dbReference type="ARBA" id="ARBA00022821"/>
    </source>
</evidence>
<dbReference type="Proteomes" id="UP000236291">
    <property type="component" value="Unassembled WGS sequence"/>
</dbReference>
<comment type="caution">
    <text evidence="5">The sequence shown here is derived from an EMBL/GenBank/DDBJ whole genome shotgun (WGS) entry which is preliminary data.</text>
</comment>
<accession>A0A2K3M7P8</accession>
<keyword evidence="2" id="KW-0611">Plant defense</keyword>
<reference evidence="5 6" key="1">
    <citation type="journal article" date="2014" name="Am. J. Bot.">
        <title>Genome assembly and annotation for red clover (Trifolium pratense; Fabaceae).</title>
        <authorList>
            <person name="Istvanek J."/>
            <person name="Jaros M."/>
            <person name="Krenek A."/>
            <person name="Repkova J."/>
        </authorList>
    </citation>
    <scope>NUCLEOTIDE SEQUENCE [LARGE SCALE GENOMIC DNA]</scope>
    <source>
        <strain evidence="6">cv. Tatra</strain>
        <tissue evidence="5">Young leaves</tissue>
    </source>
</reference>
<evidence type="ECO:0000256" key="3">
    <source>
        <dbReference type="ARBA" id="ARBA00022840"/>
    </source>
</evidence>
<dbReference type="PRINTS" id="PR00364">
    <property type="entry name" value="DISEASERSIST"/>
</dbReference>
<dbReference type="InterPro" id="IPR027417">
    <property type="entry name" value="P-loop_NTPase"/>
</dbReference>
<sequence>MLNEIMMELKNPNNSIIGVYGMGGVGKTKLVEQLAWQAEYNDRFFSVVAVATITRSPDLEKIQDQIAHPLGMKFDKEAKEGRAMQLRKRISNEKSILIILDDVWEKFDLTEVGIPFGEDHKGCKLVVTSRDRNVLNSKMDIQKEFRLEVLHDEDSWKLFEKMAGEVVKDFNIKPIAVEVAKLCAGLPLLIVTVAKALRKKHVSDWKDALNELKRFDQEGLHNKVYSTLELSYNFLESEELKLLFL</sequence>
<dbReference type="Gene3D" id="3.40.50.300">
    <property type="entry name" value="P-loop containing nucleotide triphosphate hydrolases"/>
    <property type="match status" value="1"/>
</dbReference>
<feature type="domain" description="NB-ARC" evidence="4">
    <location>
        <begin position="2"/>
        <end position="165"/>
    </location>
</feature>
<keyword evidence="3" id="KW-0067">ATP-binding</keyword>
<dbReference type="InterPro" id="IPR050905">
    <property type="entry name" value="Plant_NBS-LRR"/>
</dbReference>
<dbReference type="PANTHER" id="PTHR33463">
    <property type="entry name" value="NB-ARC DOMAIN-CONTAINING PROTEIN-RELATED"/>
    <property type="match status" value="1"/>
</dbReference>
<evidence type="ECO:0000313" key="6">
    <source>
        <dbReference type="Proteomes" id="UP000236291"/>
    </source>
</evidence>
<dbReference type="InterPro" id="IPR002182">
    <property type="entry name" value="NB-ARC"/>
</dbReference>
<protein>
    <submittedName>
        <fullName evidence="5">Disease resistance protein</fullName>
    </submittedName>
</protein>
<evidence type="ECO:0000259" key="4">
    <source>
        <dbReference type="Pfam" id="PF00931"/>
    </source>
</evidence>
<dbReference type="GO" id="GO:0043531">
    <property type="term" value="F:ADP binding"/>
    <property type="evidence" value="ECO:0007669"/>
    <property type="project" value="InterPro"/>
</dbReference>
<dbReference type="GO" id="GO:0005524">
    <property type="term" value="F:ATP binding"/>
    <property type="evidence" value="ECO:0007669"/>
    <property type="project" value="UniProtKB-KW"/>
</dbReference>
<name>A0A2K3M7P8_TRIPR</name>
<dbReference type="Pfam" id="PF00931">
    <property type="entry name" value="NB-ARC"/>
    <property type="match status" value="1"/>
</dbReference>
<dbReference type="InterPro" id="IPR042197">
    <property type="entry name" value="Apaf_helical"/>
</dbReference>
<proteinExistence type="predicted"/>
<dbReference type="AlphaFoldDB" id="A0A2K3M7P8"/>
<organism evidence="5 6">
    <name type="scientific">Trifolium pratense</name>
    <name type="common">Red clover</name>
    <dbReference type="NCBI Taxonomy" id="57577"/>
    <lineage>
        <taxon>Eukaryota</taxon>
        <taxon>Viridiplantae</taxon>
        <taxon>Streptophyta</taxon>
        <taxon>Embryophyta</taxon>
        <taxon>Tracheophyta</taxon>
        <taxon>Spermatophyta</taxon>
        <taxon>Magnoliopsida</taxon>
        <taxon>eudicotyledons</taxon>
        <taxon>Gunneridae</taxon>
        <taxon>Pentapetalae</taxon>
        <taxon>rosids</taxon>
        <taxon>fabids</taxon>
        <taxon>Fabales</taxon>
        <taxon>Fabaceae</taxon>
        <taxon>Papilionoideae</taxon>
        <taxon>50 kb inversion clade</taxon>
        <taxon>NPAAA clade</taxon>
        <taxon>Hologalegina</taxon>
        <taxon>IRL clade</taxon>
        <taxon>Trifolieae</taxon>
        <taxon>Trifolium</taxon>
    </lineage>
</organism>
<dbReference type="FunFam" id="3.40.50.300:FF:001091">
    <property type="entry name" value="Probable disease resistance protein At1g61300"/>
    <property type="match status" value="1"/>
</dbReference>
<dbReference type="EMBL" id="ASHM01052130">
    <property type="protein sequence ID" value="PNX86783.1"/>
    <property type="molecule type" value="Genomic_DNA"/>
</dbReference>
<dbReference type="SUPFAM" id="SSF52540">
    <property type="entry name" value="P-loop containing nucleoside triphosphate hydrolases"/>
    <property type="match status" value="1"/>
</dbReference>
<keyword evidence="1" id="KW-0547">Nucleotide-binding</keyword>
<feature type="non-terminal residue" evidence="5">
    <location>
        <position position="245"/>
    </location>
</feature>
<evidence type="ECO:0000313" key="5">
    <source>
        <dbReference type="EMBL" id="PNX86783.1"/>
    </source>
</evidence>
<dbReference type="GO" id="GO:0006952">
    <property type="term" value="P:defense response"/>
    <property type="evidence" value="ECO:0007669"/>
    <property type="project" value="UniProtKB-KW"/>
</dbReference>
<reference evidence="5 6" key="2">
    <citation type="journal article" date="2017" name="Front. Plant Sci.">
        <title>Gene Classification and Mining of Molecular Markers Useful in Red Clover (Trifolium pratense) Breeding.</title>
        <authorList>
            <person name="Istvanek J."/>
            <person name="Dluhosova J."/>
            <person name="Dluhos P."/>
            <person name="Patkova L."/>
            <person name="Nedelnik J."/>
            <person name="Repkova J."/>
        </authorList>
    </citation>
    <scope>NUCLEOTIDE SEQUENCE [LARGE SCALE GENOMIC DNA]</scope>
    <source>
        <strain evidence="6">cv. Tatra</strain>
        <tissue evidence="5">Young leaves</tissue>
    </source>
</reference>
<gene>
    <name evidence="5" type="ORF">L195_g042865</name>
</gene>
<evidence type="ECO:0000256" key="1">
    <source>
        <dbReference type="ARBA" id="ARBA00022741"/>
    </source>
</evidence>
<dbReference type="PANTHER" id="PTHR33463:SF203">
    <property type="entry name" value="AAA+ ATPASE DOMAIN-CONTAINING PROTEIN"/>
    <property type="match status" value="1"/>
</dbReference>
<dbReference type="STRING" id="57577.A0A2K3M7P8"/>